<comment type="caution">
    <text evidence="2">The sequence shown here is derived from an EMBL/GenBank/DDBJ whole genome shotgun (WGS) entry which is preliminary data.</text>
</comment>
<gene>
    <name evidence="2" type="ORF">EAO74_22520</name>
</gene>
<feature type="region of interest" description="Disordered" evidence="1">
    <location>
        <begin position="1"/>
        <end position="89"/>
    </location>
</feature>
<proteinExistence type="predicted"/>
<evidence type="ECO:0000256" key="1">
    <source>
        <dbReference type="SAM" id="MobiDB-lite"/>
    </source>
</evidence>
<sequence>MSAPGIGSNDLLPYATPPHSCKPGRAHPPLTRARPAVIPEEWATPRPCPAPPEPPSASPAAQSRTDAMGAPGRVEVWPTPRVSPQVAPV</sequence>
<reference evidence="2" key="1">
    <citation type="submission" date="2018-10" db="EMBL/GenBank/DDBJ databases">
        <authorList>
            <person name="Hariharan J."/>
            <person name="Choudoir M.J."/>
            <person name="Diebold P."/>
            <person name="Panke-Buisse K."/>
            <person name="Campbell A.N."/>
            <person name="Buckley D.H."/>
        </authorList>
    </citation>
    <scope>NUCLEOTIDE SEQUENCE</scope>
    <source>
        <strain evidence="2">Gb1</strain>
    </source>
</reference>
<organism evidence="2">
    <name type="scientific">Streptomyces sp. gb1(2016)</name>
    <dbReference type="NCBI Taxonomy" id="1828321"/>
    <lineage>
        <taxon>Bacteria</taxon>
        <taxon>Bacillati</taxon>
        <taxon>Actinomycetota</taxon>
        <taxon>Actinomycetes</taxon>
        <taxon>Kitasatosporales</taxon>
        <taxon>Streptomycetaceae</taxon>
        <taxon>Streptomyces</taxon>
    </lineage>
</organism>
<dbReference type="AlphaFoldDB" id="A0A652KIC0"/>
<evidence type="ECO:0000313" key="2">
    <source>
        <dbReference type="EMBL" id="TXS23391.1"/>
    </source>
</evidence>
<protein>
    <submittedName>
        <fullName evidence="2">Uncharacterized protein</fullName>
    </submittedName>
</protein>
<accession>A0A652KIC0</accession>
<feature type="compositionally biased region" description="Pro residues" evidence="1">
    <location>
        <begin position="46"/>
        <end position="57"/>
    </location>
</feature>
<name>A0A652KIC0_9ACTN</name>
<dbReference type="EMBL" id="RDBM01000037">
    <property type="protein sequence ID" value="TXS23391.1"/>
    <property type="molecule type" value="Genomic_DNA"/>
</dbReference>